<gene>
    <name evidence="1" type="ordered locus">Ngar_c29660</name>
</gene>
<protein>
    <submittedName>
        <fullName evidence="1">Putative oxidoreductase coenzyme F420-dependent</fullName>
    </submittedName>
</protein>
<dbReference type="KEGG" id="nga:Ngar_c29660"/>
<name>K0INS5_NITGG</name>
<dbReference type="EMBL" id="CP002408">
    <property type="protein sequence ID" value="AFU59884.1"/>
    <property type="molecule type" value="Genomic_DNA"/>
</dbReference>
<dbReference type="RefSeq" id="WP_015020418.1">
    <property type="nucleotide sequence ID" value="NC_018719.1"/>
</dbReference>
<dbReference type="Proteomes" id="UP000008037">
    <property type="component" value="Chromosome"/>
</dbReference>
<sequence length="80" mass="8962">MGNAQMFRLDFPGGPLTMFICGNDKCAKKSVTEILDMFGWETVDIGGIEGSRLLEPLAMLWITYFFKTGIGNQAFKLLHK</sequence>
<reference evidence="1 2" key="1">
    <citation type="journal article" date="2012" name="Environ. Microbiol.">
        <title>The genome of the ammonia-oxidizing Candidatus Nitrososphaera gargensis: insights into metabolic versatility and environmental adaptations.</title>
        <authorList>
            <person name="Spang A."/>
            <person name="Poehlein A."/>
            <person name="Offre P."/>
            <person name="Zumbragel S."/>
            <person name="Haider S."/>
            <person name="Rychlik N."/>
            <person name="Nowka B."/>
            <person name="Schmeisser C."/>
            <person name="Lebedeva E.V."/>
            <person name="Rattei T."/>
            <person name="Bohm C."/>
            <person name="Schmid M."/>
            <person name="Galushko A."/>
            <person name="Hatzenpichler R."/>
            <person name="Weinmaier T."/>
            <person name="Daniel R."/>
            <person name="Schleper C."/>
            <person name="Spieck E."/>
            <person name="Streit W."/>
            <person name="Wagner M."/>
        </authorList>
    </citation>
    <scope>NUCLEOTIDE SEQUENCE [LARGE SCALE GENOMIC DNA]</scope>
    <source>
        <strain evidence="2">Ga9.2</strain>
    </source>
</reference>
<evidence type="ECO:0000313" key="2">
    <source>
        <dbReference type="Proteomes" id="UP000008037"/>
    </source>
</evidence>
<keyword evidence="2" id="KW-1185">Reference proteome</keyword>
<dbReference type="BioCyc" id="CNIT1237085:G1324-2966-MONOMER"/>
<dbReference type="AlphaFoldDB" id="K0INS5"/>
<accession>K0INS5</accession>
<dbReference type="OrthoDB" id="8635at2157"/>
<dbReference type="InParanoid" id="K0INS5"/>
<evidence type="ECO:0000313" key="1">
    <source>
        <dbReference type="EMBL" id="AFU59884.1"/>
    </source>
</evidence>
<proteinExistence type="predicted"/>
<dbReference type="Gene3D" id="3.40.50.720">
    <property type="entry name" value="NAD(P)-binding Rossmann-like Domain"/>
    <property type="match status" value="1"/>
</dbReference>
<dbReference type="HOGENOM" id="CLU_2581540_0_0_2"/>
<organism evidence="1 2">
    <name type="scientific">Nitrososphaera gargensis (strain Ga9.2)</name>
    <dbReference type="NCBI Taxonomy" id="1237085"/>
    <lineage>
        <taxon>Archaea</taxon>
        <taxon>Nitrososphaerota</taxon>
        <taxon>Nitrososphaeria</taxon>
        <taxon>Nitrososphaerales</taxon>
        <taxon>Nitrososphaeraceae</taxon>
        <taxon>Nitrososphaera</taxon>
    </lineage>
</organism>
<dbReference type="GeneID" id="13796775"/>